<evidence type="ECO:0008006" key="3">
    <source>
        <dbReference type="Google" id="ProtNLM"/>
    </source>
</evidence>
<protein>
    <recommendedName>
        <fullName evidence="3">PknH-like extracellular domain-containing protein</fullName>
    </recommendedName>
</protein>
<sequence>MRTAQPYPVGRPAGLLAAVDLPPVTGAVGPWVGTDPERARTNFAATRCDNTQFTGKGLKHTLTRTFLFPAKKKVDTFGLTQTVATMQLRKARSFVGDVRNRIRQCGEANLGTSVGTLINRQGKDVELTVWDLGIEISDNRTIQFWMAIMRDGNAVSQVGFTPAEGMTMTRDDFSRVAERALERLSDLPSAR</sequence>
<dbReference type="EMBL" id="PYXZ01000002">
    <property type="protein sequence ID" value="PUA81832.1"/>
    <property type="molecule type" value="Genomic_DNA"/>
</dbReference>
<comment type="caution">
    <text evidence="1">The sequence shown here is derived from an EMBL/GenBank/DDBJ whole genome shotgun (WGS) entry which is preliminary data.</text>
</comment>
<name>A0A2R7YZQ9_9ACTN</name>
<organism evidence="1 2">
    <name type="scientific">Nocardioides currus</name>
    <dbReference type="NCBI Taxonomy" id="2133958"/>
    <lineage>
        <taxon>Bacteria</taxon>
        <taxon>Bacillati</taxon>
        <taxon>Actinomycetota</taxon>
        <taxon>Actinomycetes</taxon>
        <taxon>Propionibacteriales</taxon>
        <taxon>Nocardioidaceae</taxon>
        <taxon>Nocardioides</taxon>
    </lineage>
</organism>
<evidence type="ECO:0000313" key="1">
    <source>
        <dbReference type="EMBL" id="PUA81832.1"/>
    </source>
</evidence>
<dbReference type="AlphaFoldDB" id="A0A2R7YZQ9"/>
<gene>
    <name evidence="1" type="ORF">C7S10_07160</name>
</gene>
<keyword evidence="2" id="KW-1185">Reference proteome</keyword>
<reference evidence="1 2" key="1">
    <citation type="submission" date="2018-03" db="EMBL/GenBank/DDBJ databases">
        <authorList>
            <person name="Keele B.F."/>
        </authorList>
    </citation>
    <scope>NUCLEOTIDE SEQUENCE [LARGE SCALE GENOMIC DNA]</scope>
    <source>
        <strain evidence="1 2">IB-3</strain>
    </source>
</reference>
<evidence type="ECO:0000313" key="2">
    <source>
        <dbReference type="Proteomes" id="UP000244867"/>
    </source>
</evidence>
<proteinExistence type="predicted"/>
<accession>A0A2R7YZQ9</accession>
<dbReference type="Proteomes" id="UP000244867">
    <property type="component" value="Unassembled WGS sequence"/>
</dbReference>